<reference evidence="2" key="1">
    <citation type="submission" date="2017-04" db="EMBL/GenBank/DDBJ databases">
        <title>Function of individual gut microbiota members based on whole genome sequencing of pure cultures obtained from chicken caecum.</title>
        <authorList>
            <person name="Medvecky M."/>
            <person name="Cejkova D."/>
            <person name="Polansky O."/>
            <person name="Karasova D."/>
            <person name="Kubasova T."/>
            <person name="Cizek A."/>
            <person name="Rychlik I."/>
        </authorList>
    </citation>
    <scope>NUCLEOTIDE SEQUENCE [LARGE SCALE GENOMIC DNA]</scope>
    <source>
        <strain evidence="2">An43</strain>
    </source>
</reference>
<dbReference type="Proteomes" id="UP000195386">
    <property type="component" value="Unassembled WGS sequence"/>
</dbReference>
<proteinExistence type="predicted"/>
<name>A0A1Y3YIP3_9BACE</name>
<sequence length="316" mass="36455">MKTIYSLLYGMLVLFNVCGQSKVQEKFDTITTYSYTNSYGKDGRLAEVLIKQQSQFLENGAYISGRAVEITQRYNYPDNDTYMITETDDLSPNEISTIIKGKTFEKYYTLKNNDTIKFRMRTYTDATQSKPLVERENYTLSGFPITDEEENINIESNYYYDDKGDLIKIIKRDFNSGEVVKTYGLKEIIADTTIIYYRINTDTSYAVKRYIDNGKTIEITFDENQKPQNKITNYTANGFDIKVRESVKNGIITVDSIYQIKGKKVRGVSVSPENKSVTTLEYDGKGNITKEICKSKSDITISNEELNEMIQRYKMI</sequence>
<gene>
    <name evidence="1" type="ORF">B5F97_17685</name>
</gene>
<protein>
    <submittedName>
        <fullName evidence="1">Uncharacterized protein</fullName>
    </submittedName>
</protein>
<accession>A0A1Y3YIP3</accession>
<organism evidence="1 2">
    <name type="scientific">Bacteroides clarus</name>
    <dbReference type="NCBI Taxonomy" id="626929"/>
    <lineage>
        <taxon>Bacteria</taxon>
        <taxon>Pseudomonadati</taxon>
        <taxon>Bacteroidota</taxon>
        <taxon>Bacteroidia</taxon>
        <taxon>Bacteroidales</taxon>
        <taxon>Bacteroidaceae</taxon>
        <taxon>Bacteroides</taxon>
    </lineage>
</organism>
<evidence type="ECO:0000313" key="1">
    <source>
        <dbReference type="EMBL" id="OUN97271.1"/>
    </source>
</evidence>
<comment type="caution">
    <text evidence="1">The sequence shown here is derived from an EMBL/GenBank/DDBJ whole genome shotgun (WGS) entry which is preliminary data.</text>
</comment>
<evidence type="ECO:0000313" key="2">
    <source>
        <dbReference type="Proteomes" id="UP000195386"/>
    </source>
</evidence>
<dbReference type="AlphaFoldDB" id="A0A1Y3YIP3"/>
<dbReference type="EMBL" id="NFII01000029">
    <property type="protein sequence ID" value="OUN97271.1"/>
    <property type="molecule type" value="Genomic_DNA"/>
</dbReference>
<dbReference type="RefSeq" id="WP_087427064.1">
    <property type="nucleotide sequence ID" value="NZ_NFII01000029.1"/>
</dbReference>